<evidence type="ECO:0000313" key="2">
    <source>
        <dbReference type="Proteomes" id="UP000006455"/>
    </source>
</evidence>
<protein>
    <submittedName>
        <fullName evidence="1">Amidohydrolase 2</fullName>
    </submittedName>
</protein>
<dbReference type="Proteomes" id="UP000006455">
    <property type="component" value="Unassembled WGS sequence"/>
</dbReference>
<comment type="caution">
    <text evidence="1">The sequence shown here is derived from an EMBL/GenBank/DDBJ whole genome shotgun (WGS) entry which is preliminary data.</text>
</comment>
<accession>J4TKX2</accession>
<dbReference type="AlphaFoldDB" id="J4TKX2"/>
<dbReference type="STRING" id="1041522.GCA_002105755_01080"/>
<reference evidence="1 2" key="1">
    <citation type="journal article" date="2011" name="J. Bacteriol.">
        <title>Genome sequence of the Mycobacterium colombiense type strain, CECT 3035.</title>
        <authorList>
            <person name="Gonzalez-Perez M."/>
            <person name="Murcia M.I."/>
            <person name="Landsman D."/>
            <person name="Jordan I.K."/>
            <person name="Marino-Ramirez L."/>
        </authorList>
    </citation>
    <scope>NUCLEOTIDE SEQUENCE [LARGE SCALE GENOMIC DNA]</scope>
    <source>
        <strain evidence="1 2">CECT 3035</strain>
    </source>
</reference>
<keyword evidence="1" id="KW-0378">Hydrolase</keyword>
<dbReference type="GO" id="GO:0016787">
    <property type="term" value="F:hydrolase activity"/>
    <property type="evidence" value="ECO:0007669"/>
    <property type="project" value="UniProtKB-KW"/>
</dbReference>
<name>J4TKX2_9MYCO</name>
<evidence type="ECO:0000313" key="1">
    <source>
        <dbReference type="EMBL" id="EJO90493.1"/>
    </source>
</evidence>
<organism evidence="1 2">
    <name type="scientific">Mycobacterium colombiense CECT 3035</name>
    <dbReference type="NCBI Taxonomy" id="1041522"/>
    <lineage>
        <taxon>Bacteria</taxon>
        <taxon>Bacillati</taxon>
        <taxon>Actinomycetota</taxon>
        <taxon>Actinomycetes</taxon>
        <taxon>Mycobacteriales</taxon>
        <taxon>Mycobacteriaceae</taxon>
        <taxon>Mycobacterium</taxon>
        <taxon>Mycobacterium avium complex (MAC)</taxon>
    </lineage>
</organism>
<gene>
    <name evidence="1" type="ORF">MCOL_V209890</name>
</gene>
<dbReference type="EMBL" id="AFVW02000002">
    <property type="protein sequence ID" value="EJO90493.1"/>
    <property type="molecule type" value="Genomic_DNA"/>
</dbReference>
<sequence>MLTVLDVYREPMTGITGFLIDAVGPEDAVRVVGGNIKRFLGIPA</sequence>
<proteinExistence type="predicted"/>